<protein>
    <submittedName>
        <fullName evidence="3">DUF1016 domain-containing protein</fullName>
    </submittedName>
</protein>
<dbReference type="InterPro" id="IPR053148">
    <property type="entry name" value="PD-DEXK-like_domain"/>
</dbReference>
<comment type="caution">
    <text evidence="3">The sequence shown here is derived from an EMBL/GenBank/DDBJ whole genome shotgun (WGS) entry which is preliminary data.</text>
</comment>
<reference evidence="4" key="1">
    <citation type="submission" date="2017-09" db="EMBL/GenBank/DDBJ databases">
        <title>Depth-based differentiation of microbial function through sediment-hosted aquifers and enrichment of novel symbionts in the deep terrestrial subsurface.</title>
        <authorList>
            <person name="Probst A.J."/>
            <person name="Ladd B."/>
            <person name="Jarett J.K."/>
            <person name="Geller-Mcgrath D.E."/>
            <person name="Sieber C.M.K."/>
            <person name="Emerson J.B."/>
            <person name="Anantharaman K."/>
            <person name="Thomas B.C."/>
            <person name="Malmstrom R."/>
            <person name="Stieglmeier M."/>
            <person name="Klingl A."/>
            <person name="Woyke T."/>
            <person name="Ryan C.M."/>
            <person name="Banfield J.F."/>
        </authorList>
    </citation>
    <scope>NUCLEOTIDE SEQUENCE [LARGE SCALE GENOMIC DNA]</scope>
</reference>
<dbReference type="Pfam" id="PF06250">
    <property type="entry name" value="YhcG_C"/>
    <property type="match status" value="1"/>
</dbReference>
<dbReference type="InterPro" id="IPR009362">
    <property type="entry name" value="YhcG_C"/>
</dbReference>
<gene>
    <name evidence="3" type="ORF">COS11_00400</name>
</gene>
<dbReference type="InterPro" id="IPR041527">
    <property type="entry name" value="YhcG_N"/>
</dbReference>
<feature type="domain" description="YhcG PDDEXK nuclease" evidence="1">
    <location>
        <begin position="179"/>
        <end position="331"/>
    </location>
</feature>
<accession>A0A2M7EAR9</accession>
<dbReference type="Proteomes" id="UP000228886">
    <property type="component" value="Unassembled WGS sequence"/>
</dbReference>
<dbReference type="Pfam" id="PF17761">
    <property type="entry name" value="DUF1016_N"/>
    <property type="match status" value="1"/>
</dbReference>
<name>A0A2M7EAR9_9BACT</name>
<evidence type="ECO:0000259" key="1">
    <source>
        <dbReference type="Pfam" id="PF06250"/>
    </source>
</evidence>
<sequence>MSKKEAIVKPDYLQFLKEIKEKIVFARITAYRGLNRGLIKLYWEIGKNIVEKQEKFGWGKSIVEKLSHDLRQEFSATKKGYSAQNLWYMRQFYLEYRDFSNLQQLVGEIPWGQNLVIMSRVKNNREREFYIRRTIQFCWSRDVLIHQIEAEAHKQIKIKKMHNFPKTLPVHLAEQADLAMKDTYTLDFLDVAEPILERELERKLIINLKNFITELGLGFCFIGSQYPLRLKDKEYHIDLLFFHRHLHCLVAFDLKIGEFKSEYAGKMNFYLNLLDDLVRLPEENPSIGIVLCKNRDRLEVEYALRGIRKPIGVSKYRLTKKLPKKLTKSLPTPEELKKGIESE</sequence>
<dbReference type="PANTHER" id="PTHR30547">
    <property type="entry name" value="UNCHARACTERIZED PROTEIN YHCG-RELATED"/>
    <property type="match status" value="1"/>
</dbReference>
<feature type="domain" description="YhcG N-terminal" evidence="2">
    <location>
        <begin position="18"/>
        <end position="154"/>
    </location>
</feature>
<evidence type="ECO:0000313" key="3">
    <source>
        <dbReference type="EMBL" id="PIV64774.1"/>
    </source>
</evidence>
<dbReference type="EMBL" id="PETL01000023">
    <property type="protein sequence ID" value="PIV64774.1"/>
    <property type="molecule type" value="Genomic_DNA"/>
</dbReference>
<dbReference type="AlphaFoldDB" id="A0A2M7EAR9"/>
<dbReference type="PANTHER" id="PTHR30547:SF0">
    <property type="entry name" value="BLR8175 PROTEIN"/>
    <property type="match status" value="1"/>
</dbReference>
<proteinExistence type="predicted"/>
<evidence type="ECO:0000259" key="2">
    <source>
        <dbReference type="Pfam" id="PF17761"/>
    </source>
</evidence>
<evidence type="ECO:0000313" key="4">
    <source>
        <dbReference type="Proteomes" id="UP000228886"/>
    </source>
</evidence>
<organism evidence="3 4">
    <name type="scientific">bacterium (Candidatus Ratteibacteria) CG01_land_8_20_14_3_00_40_19</name>
    <dbReference type="NCBI Taxonomy" id="2014290"/>
    <lineage>
        <taxon>Bacteria</taxon>
        <taxon>Candidatus Ratteibacteria</taxon>
    </lineage>
</organism>